<dbReference type="InterPro" id="IPR027417">
    <property type="entry name" value="P-loop_NTPase"/>
</dbReference>
<evidence type="ECO:0000259" key="3">
    <source>
        <dbReference type="PROSITE" id="PS50043"/>
    </source>
</evidence>
<dbReference type="PANTHER" id="PTHR16305">
    <property type="entry name" value="TESTICULAR SOLUBLE ADENYLYL CYCLASE"/>
    <property type="match status" value="1"/>
</dbReference>
<dbReference type="Pfam" id="PF13191">
    <property type="entry name" value="AAA_16"/>
    <property type="match status" value="1"/>
</dbReference>
<dbReference type="InterPro" id="IPR000792">
    <property type="entry name" value="Tscrpt_reg_LuxR_C"/>
</dbReference>
<evidence type="ECO:0000256" key="2">
    <source>
        <dbReference type="ARBA" id="ARBA00022840"/>
    </source>
</evidence>
<keyword evidence="2" id="KW-0067">ATP-binding</keyword>
<organism evidence="4 5">
    <name type="scientific">Kocuria rosea subsp. polaris</name>
    <dbReference type="NCBI Taxonomy" id="136273"/>
    <lineage>
        <taxon>Bacteria</taxon>
        <taxon>Bacillati</taxon>
        <taxon>Actinomycetota</taxon>
        <taxon>Actinomycetes</taxon>
        <taxon>Micrococcales</taxon>
        <taxon>Micrococcaceae</taxon>
        <taxon>Kocuria</taxon>
    </lineage>
</organism>
<dbReference type="GO" id="GO:0005737">
    <property type="term" value="C:cytoplasm"/>
    <property type="evidence" value="ECO:0007669"/>
    <property type="project" value="TreeGrafter"/>
</dbReference>
<dbReference type="OrthoDB" id="134933at2"/>
<dbReference type="EMBL" id="JSUH01000011">
    <property type="protein sequence ID" value="KHD96932.1"/>
    <property type="molecule type" value="Genomic_DNA"/>
</dbReference>
<dbReference type="InterPro" id="IPR011990">
    <property type="entry name" value="TPR-like_helical_dom_sf"/>
</dbReference>
<evidence type="ECO:0000256" key="1">
    <source>
        <dbReference type="ARBA" id="ARBA00022741"/>
    </source>
</evidence>
<name>A0A0A6YBP3_KOCRO</name>
<protein>
    <submittedName>
        <fullName evidence="4">LuxR family transcriptional regulator</fullName>
    </submittedName>
</protein>
<dbReference type="CDD" id="cd06170">
    <property type="entry name" value="LuxR_C_like"/>
    <property type="match status" value="1"/>
</dbReference>
<evidence type="ECO:0000313" key="5">
    <source>
        <dbReference type="Proteomes" id="UP000030466"/>
    </source>
</evidence>
<dbReference type="SMART" id="SM00421">
    <property type="entry name" value="HTH_LUXR"/>
    <property type="match status" value="1"/>
</dbReference>
<sequence>MTAGLQHGEPGEELPLVGRAAALEELLEVLRTVRKGHVRTVVLEGPLGSGKTALLELFLDHCRSAARGVRVLSATGDEWESQLALAGYSQLMLATPLRSSRGFDGEPAPPSAPVAELSPAQAVNYAATLSTHLESLQTRGSVVVTVDDAHRLDEQTLRILVFMMRRMHGKRVMFVLTLDPAQAWHVPAGVLDFLTGHQVQRLPLEPLGAEEVRAAARQFFGLDLGATAAHRLVRHTGGLPQQVLELLRELPEDTWHSWFADLPASSRVRARVHSVLTGASPGLIRTAEAVSVLGRSAGLSEVAHVSGVDALMDALDEGHRAGLLDLSVDQARSVVQFFEPGAAEAVYGLIVPSRRIALHRRSATVVQEEGERLGHRVSATPGPDEPLAVELEAFAARQAMVGAWQDVATALFSASRLSADARARNDRLLRAVDALVGSGDIAQAGMWAAAVDAMPSSPLRSSVLGYLSTVSGQNRSAQTQLEMAWRTSNRQRDPAAAAQIAQRFVLHGVASWDGPVITRWAETAMSLTAPGTPAHIESEAIYGLGLFAQGRLREAEASYERAFEHAAENAQKQRVQMGAGWLALRADDVETALVNFQAAAPTEYRGGSLRISLWAEAWLARTQLVLGDWDAAAATVSRASVRLETSQMPLIRPLLYWTAAELWSMRGDWDRARHYVSQAAVQPGTYRAMQVPASLARARFHEARADYESALGVLQPLTDLDPWTDERVSFWPWQDTYVNALVMTDRLEDADAFLTVFERVRRERRIPSDDARISWARGRILAAQGDPDTAREHFEAALGHLRGLNRPYLRARISFAFGQSMRRAGKRRLASTVLRTARDLYDSLGAATYVERCDRELKATGLDVGNLPDPSDPVLAAVGRTAVQLTAQEQAVAELVSGGATNKETARALFLAEKTVQYHLTRIYGKLGIRSRSELAARYRSTD</sequence>
<dbReference type="Pfam" id="PF00196">
    <property type="entry name" value="GerE"/>
    <property type="match status" value="1"/>
</dbReference>
<reference evidence="4 5" key="1">
    <citation type="journal article" date="2003" name="Int. J. Syst. Evol. Microbiol.">
        <title>Kocuria polaris sp. nov., an orange-pigmented psychrophilic bacterium isolated from an Antarctic cyanobacterial mat sample.</title>
        <authorList>
            <person name="Reddy G.S."/>
            <person name="Prakash J.S."/>
            <person name="Prabahar V."/>
            <person name="Matsumoto G.I."/>
            <person name="Stackebrandt E."/>
            <person name="Shivaji S."/>
        </authorList>
    </citation>
    <scope>NUCLEOTIDE SEQUENCE [LARGE SCALE GENOMIC DNA]</scope>
    <source>
        <strain evidence="4 5">CMS 76or</strain>
    </source>
</reference>
<dbReference type="SUPFAM" id="SSF52540">
    <property type="entry name" value="P-loop containing nucleoside triphosphate hydrolases"/>
    <property type="match status" value="1"/>
</dbReference>
<feature type="domain" description="HTH luxR-type" evidence="3">
    <location>
        <begin position="878"/>
        <end position="943"/>
    </location>
</feature>
<dbReference type="PRINTS" id="PR00038">
    <property type="entry name" value="HTHLUXR"/>
</dbReference>
<dbReference type="PANTHER" id="PTHR16305:SF35">
    <property type="entry name" value="TRANSCRIPTIONAL ACTIVATOR DOMAIN"/>
    <property type="match status" value="1"/>
</dbReference>
<dbReference type="Gene3D" id="1.10.10.10">
    <property type="entry name" value="Winged helix-like DNA-binding domain superfamily/Winged helix DNA-binding domain"/>
    <property type="match status" value="1"/>
</dbReference>
<accession>A0A0A6YBP3</accession>
<dbReference type="RefSeq" id="WP_035928202.1">
    <property type="nucleotide sequence ID" value="NZ_JSUH01000011.1"/>
</dbReference>
<dbReference type="InterPro" id="IPR036388">
    <property type="entry name" value="WH-like_DNA-bd_sf"/>
</dbReference>
<keyword evidence="5" id="KW-1185">Reference proteome</keyword>
<dbReference type="AlphaFoldDB" id="A0A0A6YBP3"/>
<dbReference type="PROSITE" id="PS50043">
    <property type="entry name" value="HTH_LUXR_2"/>
    <property type="match status" value="1"/>
</dbReference>
<comment type="caution">
    <text evidence="4">The sequence shown here is derived from an EMBL/GenBank/DDBJ whole genome shotgun (WGS) entry which is preliminary data.</text>
</comment>
<dbReference type="Gene3D" id="1.25.40.10">
    <property type="entry name" value="Tetratricopeptide repeat domain"/>
    <property type="match status" value="1"/>
</dbReference>
<proteinExistence type="predicted"/>
<dbReference type="GO" id="GO:0004016">
    <property type="term" value="F:adenylate cyclase activity"/>
    <property type="evidence" value="ECO:0007669"/>
    <property type="project" value="TreeGrafter"/>
</dbReference>
<dbReference type="InterPro" id="IPR016032">
    <property type="entry name" value="Sig_transdc_resp-reg_C-effctor"/>
</dbReference>
<dbReference type="SUPFAM" id="SSF48452">
    <property type="entry name" value="TPR-like"/>
    <property type="match status" value="1"/>
</dbReference>
<keyword evidence="1" id="KW-0547">Nucleotide-binding</keyword>
<gene>
    <name evidence="4" type="ORF">GY22_12460</name>
</gene>
<dbReference type="GO" id="GO:0003677">
    <property type="term" value="F:DNA binding"/>
    <property type="evidence" value="ECO:0007669"/>
    <property type="project" value="InterPro"/>
</dbReference>
<dbReference type="Proteomes" id="UP000030466">
    <property type="component" value="Unassembled WGS sequence"/>
</dbReference>
<dbReference type="SUPFAM" id="SSF46894">
    <property type="entry name" value="C-terminal effector domain of the bipartite response regulators"/>
    <property type="match status" value="1"/>
</dbReference>
<dbReference type="Gene3D" id="3.40.50.300">
    <property type="entry name" value="P-loop containing nucleotide triphosphate hydrolases"/>
    <property type="match status" value="1"/>
</dbReference>
<dbReference type="InterPro" id="IPR041664">
    <property type="entry name" value="AAA_16"/>
</dbReference>
<evidence type="ECO:0000313" key="4">
    <source>
        <dbReference type="EMBL" id="KHD96932.1"/>
    </source>
</evidence>
<dbReference type="GO" id="GO:0006355">
    <property type="term" value="P:regulation of DNA-templated transcription"/>
    <property type="evidence" value="ECO:0007669"/>
    <property type="project" value="InterPro"/>
</dbReference>
<dbReference type="GO" id="GO:0005524">
    <property type="term" value="F:ATP binding"/>
    <property type="evidence" value="ECO:0007669"/>
    <property type="project" value="UniProtKB-KW"/>
</dbReference>